<dbReference type="InterPro" id="IPR027417">
    <property type="entry name" value="P-loop_NTPase"/>
</dbReference>
<accession>A0A6J7J8Z9</accession>
<name>A0A6J7J8Z9_9ZZZZ</name>
<dbReference type="AlphaFoldDB" id="A0A6J7J8Z9"/>
<dbReference type="EMBL" id="CAEMXZ010000051">
    <property type="protein sequence ID" value="CAB4323527.1"/>
    <property type="molecule type" value="Genomic_DNA"/>
</dbReference>
<dbReference type="GO" id="GO:0006261">
    <property type="term" value="P:DNA-templated DNA replication"/>
    <property type="evidence" value="ECO:0007669"/>
    <property type="project" value="TreeGrafter"/>
</dbReference>
<dbReference type="Pfam" id="PF13177">
    <property type="entry name" value="DNA_pol3_delta2"/>
    <property type="match status" value="1"/>
</dbReference>
<protein>
    <submittedName>
        <fullName evidence="2">Unannotated protein</fullName>
    </submittedName>
</protein>
<dbReference type="EMBL" id="CAFBNC010000058">
    <property type="protein sequence ID" value="CAB4939813.1"/>
    <property type="molecule type" value="Genomic_DNA"/>
</dbReference>
<gene>
    <name evidence="1" type="ORF">UFOPK1392_01282</name>
    <name evidence="2" type="ORF">UFOPK3733_01220</name>
</gene>
<organism evidence="2">
    <name type="scientific">freshwater metagenome</name>
    <dbReference type="NCBI Taxonomy" id="449393"/>
    <lineage>
        <taxon>unclassified sequences</taxon>
        <taxon>metagenomes</taxon>
        <taxon>ecological metagenomes</taxon>
    </lineage>
</organism>
<evidence type="ECO:0000313" key="1">
    <source>
        <dbReference type="EMBL" id="CAB4323527.1"/>
    </source>
</evidence>
<proteinExistence type="predicted"/>
<dbReference type="InterPro" id="IPR050238">
    <property type="entry name" value="DNA_Rep/Repair_Clamp_Loader"/>
</dbReference>
<reference evidence="2" key="1">
    <citation type="submission" date="2020-05" db="EMBL/GenBank/DDBJ databases">
        <authorList>
            <person name="Chiriac C."/>
            <person name="Salcher M."/>
            <person name="Ghai R."/>
            <person name="Kavagutti S V."/>
        </authorList>
    </citation>
    <scope>NUCLEOTIDE SEQUENCE</scope>
</reference>
<dbReference type="Gene3D" id="3.40.50.300">
    <property type="entry name" value="P-loop containing nucleotide triphosphate hydrolases"/>
    <property type="match status" value="1"/>
</dbReference>
<evidence type="ECO:0000313" key="2">
    <source>
        <dbReference type="EMBL" id="CAB4939813.1"/>
    </source>
</evidence>
<sequence>MSHPTGPGTLDAELAGVELFAGVIGQPDAIAQVRAASRAPVHAYLLVGPRGSGKRALARAFSAALLSEGRTGDDAVRHATLALAEAHPDLNLIERKGASISTEQADAIVSAAARASVEGGRKILVLDEFHLVRDAAPKLLKSIEEPPPGTVFLVLADEIPPELITIASRCVRIDLVAVPADAIAEALIAEGIDPELATQVATSAAGDLGRARLLATDPRLALRRAAWREVPDRLDGTGAAAVEQVDSLLAMIDDAMAPLAVVHAAEVEALAQIIKERGERGSGRKPLEDRHKREVRRHRTDEIRFGLAELSRRLRDDMLIANQPEAHIAAIAAIAAVAAESVRNPNERLQLVSLFLGLGHLRS</sequence>
<dbReference type="PANTHER" id="PTHR11669:SF8">
    <property type="entry name" value="DNA POLYMERASE III SUBUNIT DELTA"/>
    <property type="match status" value="1"/>
</dbReference>
<dbReference type="SUPFAM" id="SSF52540">
    <property type="entry name" value="P-loop containing nucleoside triphosphate hydrolases"/>
    <property type="match status" value="1"/>
</dbReference>
<dbReference type="PANTHER" id="PTHR11669">
    <property type="entry name" value="REPLICATION FACTOR C / DNA POLYMERASE III GAMMA-TAU SUBUNIT"/>
    <property type="match status" value="1"/>
</dbReference>